<feature type="compositionally biased region" description="Low complexity" evidence="2">
    <location>
        <begin position="40"/>
        <end position="51"/>
    </location>
</feature>
<dbReference type="SUPFAM" id="SSF50978">
    <property type="entry name" value="WD40 repeat-like"/>
    <property type="match status" value="1"/>
</dbReference>
<dbReference type="PROSITE" id="PS50082">
    <property type="entry name" value="WD_REPEATS_2"/>
    <property type="match status" value="1"/>
</dbReference>
<dbReference type="InterPro" id="IPR015943">
    <property type="entry name" value="WD40/YVTN_repeat-like_dom_sf"/>
</dbReference>
<evidence type="ECO:0000256" key="2">
    <source>
        <dbReference type="SAM" id="MobiDB-lite"/>
    </source>
</evidence>
<comment type="caution">
    <text evidence="3">The sequence shown here is derived from an EMBL/GenBank/DDBJ whole genome shotgun (WGS) entry which is preliminary data.</text>
</comment>
<protein>
    <submittedName>
        <fullName evidence="3">MAK11 protein</fullName>
    </submittedName>
</protein>
<sequence length="525" mass="56772">MTTFQFPENSITMAKRKRVEVAAPAASEPVVAKKPKSTKTKPQQEQPQQKQTKTESKIKTKAKAKTEPASETKTENKTSSESTPLTLQIVTGSYDRVLHGIIATITSDDVEFADSFLFNAHPSQIRCVAVSPPSAPAPGQDQKILLASGSTDPKINIYSLSAHPPKRRGRDDLSKVAVRPILENSKNRELGLYNPHDSTVTKLVFPTRSKLISSSEDSTIAVAKTRNWEQMSSIKAPKPKAVGRPSGDTAALGDTPSGVNDFAVHPSMKLLLTVSKGERCMRLWNLLTGKKAAVLNFGRDMLQESGEGRHSSGEGRKVVWGPGAESEEFAVGFDRNIVVFGMDSLPKCRVMQDNKTKIHHSQYIAVGDADTAADEPIIAVSTDDGRIALFSTADKDLSEPPKDAKLKVAKPIAQIGGKEAGVTGRIKEFTVLRTDDATLHIVSGHSDGNVRVWKLAVDELKATDAAGEGQAVRQVGKLLGTYSTDNRITCTTAFAMIPRPEGDDESGAESDEDEQDDSEEEEEEA</sequence>
<feature type="compositionally biased region" description="Basic and acidic residues" evidence="2">
    <location>
        <begin position="52"/>
        <end position="78"/>
    </location>
</feature>
<evidence type="ECO:0000313" key="4">
    <source>
        <dbReference type="Proteomes" id="UP000813385"/>
    </source>
</evidence>
<dbReference type="InterPro" id="IPR051959">
    <property type="entry name" value="PAK1-Kinase_Regulator"/>
</dbReference>
<dbReference type="Gene3D" id="2.130.10.10">
    <property type="entry name" value="YVTN repeat-like/Quinoprotein amine dehydrogenase"/>
    <property type="match status" value="1"/>
</dbReference>
<evidence type="ECO:0000313" key="3">
    <source>
        <dbReference type="EMBL" id="KAH7354107.1"/>
    </source>
</evidence>
<name>A0A8K0TBV5_9PEZI</name>
<keyword evidence="4" id="KW-1185">Reference proteome</keyword>
<dbReference type="OrthoDB" id="308449at2759"/>
<feature type="region of interest" description="Disordered" evidence="2">
    <location>
        <begin position="496"/>
        <end position="525"/>
    </location>
</feature>
<keyword evidence="1" id="KW-0853">WD repeat</keyword>
<gene>
    <name evidence="3" type="ORF">B0T11DRAFT_288056</name>
</gene>
<dbReference type="PANTHER" id="PTHR44675">
    <property type="entry name" value="PAK1 INTERACTING PROTEIN 1"/>
    <property type="match status" value="1"/>
</dbReference>
<proteinExistence type="predicted"/>
<reference evidence="3" key="1">
    <citation type="journal article" date="2021" name="Nat. Commun.">
        <title>Genetic determinants of endophytism in the Arabidopsis root mycobiome.</title>
        <authorList>
            <person name="Mesny F."/>
            <person name="Miyauchi S."/>
            <person name="Thiergart T."/>
            <person name="Pickel B."/>
            <person name="Atanasova L."/>
            <person name="Karlsson M."/>
            <person name="Huettel B."/>
            <person name="Barry K.W."/>
            <person name="Haridas S."/>
            <person name="Chen C."/>
            <person name="Bauer D."/>
            <person name="Andreopoulos W."/>
            <person name="Pangilinan J."/>
            <person name="LaButti K."/>
            <person name="Riley R."/>
            <person name="Lipzen A."/>
            <person name="Clum A."/>
            <person name="Drula E."/>
            <person name="Henrissat B."/>
            <person name="Kohler A."/>
            <person name="Grigoriev I.V."/>
            <person name="Martin F.M."/>
            <person name="Hacquard S."/>
        </authorList>
    </citation>
    <scope>NUCLEOTIDE SEQUENCE</scope>
    <source>
        <strain evidence="3">MPI-CAGE-AT-0016</strain>
    </source>
</reference>
<feature type="region of interest" description="Disordered" evidence="2">
    <location>
        <begin position="16"/>
        <end position="84"/>
    </location>
</feature>
<dbReference type="Proteomes" id="UP000813385">
    <property type="component" value="Unassembled WGS sequence"/>
</dbReference>
<dbReference type="PANTHER" id="PTHR44675:SF1">
    <property type="entry name" value="P21-ACTIVATED PROTEIN KINASE-INTERACTING PROTEIN 1"/>
    <property type="match status" value="1"/>
</dbReference>
<dbReference type="InterPro" id="IPR036322">
    <property type="entry name" value="WD40_repeat_dom_sf"/>
</dbReference>
<feature type="repeat" description="WD" evidence="1">
    <location>
        <begin position="441"/>
        <end position="463"/>
    </location>
</feature>
<dbReference type="AlphaFoldDB" id="A0A8K0TBV5"/>
<dbReference type="InterPro" id="IPR001680">
    <property type="entry name" value="WD40_rpt"/>
</dbReference>
<organism evidence="3 4">
    <name type="scientific">Plectosphaerella cucumerina</name>
    <dbReference type="NCBI Taxonomy" id="40658"/>
    <lineage>
        <taxon>Eukaryota</taxon>
        <taxon>Fungi</taxon>
        <taxon>Dikarya</taxon>
        <taxon>Ascomycota</taxon>
        <taxon>Pezizomycotina</taxon>
        <taxon>Sordariomycetes</taxon>
        <taxon>Hypocreomycetidae</taxon>
        <taxon>Glomerellales</taxon>
        <taxon>Plectosphaerellaceae</taxon>
        <taxon>Plectosphaerella</taxon>
    </lineage>
</organism>
<feature type="compositionally biased region" description="Low complexity" evidence="2">
    <location>
        <begin position="21"/>
        <end position="32"/>
    </location>
</feature>
<evidence type="ECO:0000256" key="1">
    <source>
        <dbReference type="PROSITE-ProRule" id="PRU00221"/>
    </source>
</evidence>
<dbReference type="SMART" id="SM00320">
    <property type="entry name" value="WD40"/>
    <property type="match status" value="5"/>
</dbReference>
<feature type="compositionally biased region" description="Acidic residues" evidence="2">
    <location>
        <begin position="502"/>
        <end position="525"/>
    </location>
</feature>
<dbReference type="EMBL" id="JAGPXD010000005">
    <property type="protein sequence ID" value="KAH7354107.1"/>
    <property type="molecule type" value="Genomic_DNA"/>
</dbReference>
<accession>A0A8K0TBV5</accession>
<dbReference type="Pfam" id="PF00400">
    <property type="entry name" value="WD40"/>
    <property type="match status" value="1"/>
</dbReference>